<dbReference type="PANTHER" id="PTHR46796">
    <property type="entry name" value="HTH-TYPE TRANSCRIPTIONAL ACTIVATOR RHAS-RELATED"/>
    <property type="match status" value="1"/>
</dbReference>
<dbReference type="EMBL" id="VUNS01000001">
    <property type="protein sequence ID" value="MST95458.1"/>
    <property type="molecule type" value="Genomic_DNA"/>
</dbReference>
<dbReference type="InterPro" id="IPR009057">
    <property type="entry name" value="Homeodomain-like_sf"/>
</dbReference>
<evidence type="ECO:0000313" key="8">
    <source>
        <dbReference type="Proteomes" id="UP000435649"/>
    </source>
</evidence>
<dbReference type="PROSITE" id="PS00041">
    <property type="entry name" value="HTH_ARAC_FAMILY_1"/>
    <property type="match status" value="1"/>
</dbReference>
<organism evidence="7 8">
    <name type="scientific">Victivallis lenta</name>
    <dbReference type="NCBI Taxonomy" id="2606640"/>
    <lineage>
        <taxon>Bacteria</taxon>
        <taxon>Pseudomonadati</taxon>
        <taxon>Lentisphaerota</taxon>
        <taxon>Lentisphaeria</taxon>
        <taxon>Victivallales</taxon>
        <taxon>Victivallaceae</taxon>
        <taxon>Victivallis</taxon>
    </lineage>
</organism>
<dbReference type="Gene3D" id="1.10.10.60">
    <property type="entry name" value="Homeodomain-like"/>
    <property type="match status" value="2"/>
</dbReference>
<proteinExistence type="predicted"/>
<protein>
    <submittedName>
        <fullName evidence="7">Helix-turn-helix transcriptional regulator</fullName>
    </submittedName>
</protein>
<keyword evidence="8" id="KW-1185">Reference proteome</keyword>
<dbReference type="PROSITE" id="PS01124">
    <property type="entry name" value="HTH_ARAC_FAMILY_2"/>
    <property type="match status" value="1"/>
</dbReference>
<comment type="caution">
    <text evidence="7">The sequence shown here is derived from an EMBL/GenBank/DDBJ whole genome shotgun (WGS) entry which is preliminary data.</text>
</comment>
<dbReference type="InterPro" id="IPR018060">
    <property type="entry name" value="HTH_AraC"/>
</dbReference>
<evidence type="ECO:0000256" key="4">
    <source>
        <dbReference type="ARBA" id="ARBA00023159"/>
    </source>
</evidence>
<evidence type="ECO:0000313" key="7">
    <source>
        <dbReference type="EMBL" id="MST95458.1"/>
    </source>
</evidence>
<keyword evidence="5" id="KW-0804">Transcription</keyword>
<keyword evidence="1" id="KW-0963">Cytoplasm</keyword>
<accession>A0A844FYL1</accession>
<dbReference type="PANTHER" id="PTHR46796:SF13">
    <property type="entry name" value="HTH-TYPE TRANSCRIPTIONAL ACTIVATOR RHAS"/>
    <property type="match status" value="1"/>
</dbReference>
<dbReference type="SUPFAM" id="SSF51215">
    <property type="entry name" value="Regulatory protein AraC"/>
    <property type="match status" value="1"/>
</dbReference>
<keyword evidence="3" id="KW-0238">DNA-binding</keyword>
<dbReference type="RefSeq" id="WP_154416597.1">
    <property type="nucleotide sequence ID" value="NZ_CALXOB010000034.1"/>
</dbReference>
<dbReference type="Proteomes" id="UP000435649">
    <property type="component" value="Unassembled WGS sequence"/>
</dbReference>
<feature type="domain" description="HTH araC/xylS-type" evidence="6">
    <location>
        <begin position="165"/>
        <end position="263"/>
    </location>
</feature>
<dbReference type="Pfam" id="PF12833">
    <property type="entry name" value="HTH_18"/>
    <property type="match status" value="1"/>
</dbReference>
<dbReference type="SUPFAM" id="SSF46689">
    <property type="entry name" value="Homeodomain-like"/>
    <property type="match status" value="1"/>
</dbReference>
<evidence type="ECO:0000256" key="2">
    <source>
        <dbReference type="ARBA" id="ARBA00023015"/>
    </source>
</evidence>
<dbReference type="SMART" id="SM00342">
    <property type="entry name" value="HTH_ARAC"/>
    <property type="match status" value="1"/>
</dbReference>
<dbReference type="InterPro" id="IPR050204">
    <property type="entry name" value="AraC_XylS_family_regulators"/>
</dbReference>
<evidence type="ECO:0000259" key="6">
    <source>
        <dbReference type="PROSITE" id="PS01124"/>
    </source>
</evidence>
<evidence type="ECO:0000256" key="1">
    <source>
        <dbReference type="ARBA" id="ARBA00022490"/>
    </source>
</evidence>
<evidence type="ECO:0000256" key="5">
    <source>
        <dbReference type="ARBA" id="ARBA00023163"/>
    </source>
</evidence>
<keyword evidence="4" id="KW-0010">Activator</keyword>
<reference evidence="7 8" key="1">
    <citation type="submission" date="2019-08" db="EMBL/GenBank/DDBJ databases">
        <title>In-depth cultivation of the pig gut microbiome towards novel bacterial diversity and tailored functional studies.</title>
        <authorList>
            <person name="Wylensek D."/>
            <person name="Hitch T.C.A."/>
            <person name="Clavel T."/>
        </authorList>
    </citation>
    <scope>NUCLEOTIDE SEQUENCE [LARGE SCALE GENOMIC DNA]</scope>
    <source>
        <strain evidence="7 8">BBE-744-WT-12</strain>
    </source>
</reference>
<keyword evidence="2" id="KW-0805">Transcription regulation</keyword>
<dbReference type="GO" id="GO:0003700">
    <property type="term" value="F:DNA-binding transcription factor activity"/>
    <property type="evidence" value="ECO:0007669"/>
    <property type="project" value="InterPro"/>
</dbReference>
<dbReference type="AlphaFoldDB" id="A0A844FYL1"/>
<dbReference type="InterPro" id="IPR018062">
    <property type="entry name" value="HTH_AraC-typ_CS"/>
</dbReference>
<evidence type="ECO:0000256" key="3">
    <source>
        <dbReference type="ARBA" id="ARBA00023125"/>
    </source>
</evidence>
<dbReference type="InterPro" id="IPR037923">
    <property type="entry name" value="HTH-like"/>
</dbReference>
<name>A0A844FYL1_9BACT</name>
<sequence length="274" mass="31425">MNFFDGHAFSLYDSTPDHQGESRHVPVYYGVQYNHAGRFRFALNHGPVMEYEGAYAFVTHPGAFFEYGNVPGETRHHSFLCSHGERVGKYVESGLLPTGLENPVRKIADPDRFLDTMLRIMQLLRRSAPLTPPRAVLLYEDLLLQFHESELAEPRLPAFQEEYFRHLVSEVRHHPEKPWDFAAEAAKRSLTPHHFRRLFKTVAGLPPRQFLIRCRLELAATLLTGSPHPVGVVAELCGIGSEFYFSRLFKEKFNLSPLKYRREFPAGRGGRTNC</sequence>
<gene>
    <name evidence="7" type="ORF">FYJ85_00145</name>
</gene>
<dbReference type="GO" id="GO:0043565">
    <property type="term" value="F:sequence-specific DNA binding"/>
    <property type="evidence" value="ECO:0007669"/>
    <property type="project" value="InterPro"/>
</dbReference>